<feature type="compositionally biased region" description="Polar residues" evidence="8">
    <location>
        <begin position="142"/>
        <end position="167"/>
    </location>
</feature>
<dbReference type="AlphaFoldDB" id="A0A0N1NZ27"/>
<dbReference type="GO" id="GO:0015179">
    <property type="term" value="F:L-amino acid transmembrane transporter activity"/>
    <property type="evidence" value="ECO:0007669"/>
    <property type="project" value="TreeGrafter"/>
</dbReference>
<feature type="compositionally biased region" description="Polar residues" evidence="8">
    <location>
        <begin position="118"/>
        <end position="128"/>
    </location>
</feature>
<feature type="transmembrane region" description="Helical" evidence="9">
    <location>
        <begin position="467"/>
        <end position="489"/>
    </location>
</feature>
<accession>A0A0N1NZ27</accession>
<dbReference type="OrthoDB" id="655540at2759"/>
<dbReference type="GeneID" id="28733423"/>
<name>A0A0N1NZ27_9EURO</name>
<evidence type="ECO:0000256" key="7">
    <source>
        <dbReference type="ARBA" id="ARBA00023136"/>
    </source>
</evidence>
<reference evidence="11 12" key="1">
    <citation type="submission" date="2015-06" db="EMBL/GenBank/DDBJ databases">
        <title>Draft genome of the ant-associated black yeast Phialophora attae CBS 131958.</title>
        <authorList>
            <person name="Moreno L.F."/>
            <person name="Stielow B.J."/>
            <person name="de Hoog S."/>
            <person name="Vicente V.A."/>
            <person name="Weiss V.A."/>
            <person name="de Vries M."/>
            <person name="Cruz L.M."/>
            <person name="Souza E.M."/>
        </authorList>
    </citation>
    <scope>NUCLEOTIDE SEQUENCE [LARGE SCALE GENOMIC DNA]</scope>
    <source>
        <strain evidence="11 12">CBS 131958</strain>
    </source>
</reference>
<evidence type="ECO:0000256" key="4">
    <source>
        <dbReference type="ARBA" id="ARBA00022692"/>
    </source>
</evidence>
<feature type="region of interest" description="Disordered" evidence="8">
    <location>
        <begin position="96"/>
        <end position="172"/>
    </location>
</feature>
<feature type="transmembrane region" description="Helical" evidence="9">
    <location>
        <begin position="509"/>
        <end position="527"/>
    </location>
</feature>
<dbReference type="RefSeq" id="XP_017997646.1">
    <property type="nucleotide sequence ID" value="XM_018141553.1"/>
</dbReference>
<feature type="transmembrane region" description="Helical" evidence="9">
    <location>
        <begin position="385"/>
        <end position="405"/>
    </location>
</feature>
<feature type="transmembrane region" description="Helical" evidence="9">
    <location>
        <begin position="257"/>
        <end position="276"/>
    </location>
</feature>
<evidence type="ECO:0000256" key="1">
    <source>
        <dbReference type="ARBA" id="ARBA00004141"/>
    </source>
</evidence>
<sequence length="661" mass="71978">MSRNKKPSPISWDAYARGRTSSSGSVDSIPENGQPATLSASAPRNIPDGGEGEGTLRRRSSITARFNSVRQMGGVNSMDNFARSWQRAAGFREITPVRRSSVSMQQGDGPEDGLPQTDGPSQTKSLLRQQFEAAGGHGQHESAVQETNGEQASTNERTRLLQPSTKPSIGDSLRIRASVAGSSFGQSYGSISSRLTATAQRRASILIDQRREASMRALEDDDSEYKAELEQQHIEQEVRPDGEVIERICGESTMPQTIFNSVNVLIGVGILALPLAVRLSGWVLGMIMLILAALATNYTARLLARCLDTNSGATTYGDIAFLAFGSIGRNAVEALFILELTAANVALIILFGDTMNSLFPDITITSWKFLLALGLIPLNFAPFRILSVTSILGIMCCLGIILIVLTDGLIKPYTPGSLRETAATYAFPEDWRTVPLSLGLFMAPWGGHSVFPAIYKDMRHPTKYPRALLYTYIATYGLDLAMALLGYLMFGDGVRDEVTTNILKAKSNAYPHALNVIIVVLIAIIPITKIPLTNRPMTDTVNKKFLIDLRQMDPKARRHSEKSWKHNTARAVIACSANIIQLGVAVLVPDFDSIMGLMGSALCFSICVIMPVAFYLKIFSREGEEIPGWERVVGYVLIVVCTVLGGLGTVWAVLPRDMTGR</sequence>
<feature type="region of interest" description="Disordered" evidence="8">
    <location>
        <begin position="1"/>
        <end position="61"/>
    </location>
</feature>
<evidence type="ECO:0000313" key="11">
    <source>
        <dbReference type="EMBL" id="KPI37683.1"/>
    </source>
</evidence>
<evidence type="ECO:0000256" key="9">
    <source>
        <dbReference type="SAM" id="Phobius"/>
    </source>
</evidence>
<feature type="transmembrane region" description="Helical" evidence="9">
    <location>
        <begin position="567"/>
        <end position="588"/>
    </location>
</feature>
<keyword evidence="3" id="KW-0813">Transport</keyword>
<feature type="transmembrane region" description="Helical" evidence="9">
    <location>
        <begin position="334"/>
        <end position="352"/>
    </location>
</feature>
<keyword evidence="12" id="KW-1185">Reference proteome</keyword>
<keyword evidence="6 9" id="KW-1133">Transmembrane helix</keyword>
<dbReference type="InterPro" id="IPR013057">
    <property type="entry name" value="AA_transpt_TM"/>
</dbReference>
<comment type="caution">
    <text evidence="11">The sequence shown here is derived from an EMBL/GenBank/DDBJ whole genome shotgun (WGS) entry which is preliminary data.</text>
</comment>
<keyword evidence="5" id="KW-0029">Amino-acid transport</keyword>
<feature type="transmembrane region" description="Helical" evidence="9">
    <location>
        <begin position="434"/>
        <end position="455"/>
    </location>
</feature>
<feature type="transmembrane region" description="Helical" evidence="9">
    <location>
        <begin position="594"/>
        <end position="620"/>
    </location>
</feature>
<dbReference type="VEuPathDB" id="FungiDB:AB675_164"/>
<dbReference type="PANTHER" id="PTHR22950">
    <property type="entry name" value="AMINO ACID TRANSPORTER"/>
    <property type="match status" value="1"/>
</dbReference>
<comment type="subcellular location">
    <subcellularLocation>
        <location evidence="1">Membrane</location>
        <topology evidence="1">Multi-pass membrane protein</topology>
    </subcellularLocation>
</comment>
<gene>
    <name evidence="11" type="ORF">AB675_164</name>
</gene>
<dbReference type="PANTHER" id="PTHR22950:SF692">
    <property type="entry name" value="TRANSMEMBRANE AMINO ACID TRANSPORTER FAMILY PROTEIN"/>
    <property type="match status" value="1"/>
</dbReference>
<evidence type="ECO:0000259" key="10">
    <source>
        <dbReference type="Pfam" id="PF01490"/>
    </source>
</evidence>
<dbReference type="STRING" id="1664694.A0A0N1NZ27"/>
<protein>
    <submittedName>
        <fullName evidence="11">Vacuolar amino acid transporter 1</fullName>
    </submittedName>
</protein>
<evidence type="ECO:0000256" key="8">
    <source>
        <dbReference type="SAM" id="MobiDB-lite"/>
    </source>
</evidence>
<feature type="transmembrane region" description="Helical" evidence="9">
    <location>
        <begin position="358"/>
        <end position="378"/>
    </location>
</feature>
<feature type="domain" description="Amino acid transporter transmembrane" evidence="10">
    <location>
        <begin position="251"/>
        <end position="652"/>
    </location>
</feature>
<dbReference type="GO" id="GO:0005774">
    <property type="term" value="C:vacuolar membrane"/>
    <property type="evidence" value="ECO:0007669"/>
    <property type="project" value="TreeGrafter"/>
</dbReference>
<dbReference type="EMBL" id="LFJN01000022">
    <property type="protein sequence ID" value="KPI37683.1"/>
    <property type="molecule type" value="Genomic_DNA"/>
</dbReference>
<feature type="transmembrane region" description="Helical" evidence="9">
    <location>
        <begin position="632"/>
        <end position="654"/>
    </location>
</feature>
<proteinExistence type="inferred from homology"/>
<evidence type="ECO:0000256" key="5">
    <source>
        <dbReference type="ARBA" id="ARBA00022970"/>
    </source>
</evidence>
<evidence type="ECO:0000256" key="6">
    <source>
        <dbReference type="ARBA" id="ARBA00022989"/>
    </source>
</evidence>
<dbReference type="Pfam" id="PF01490">
    <property type="entry name" value="Aa_trans"/>
    <property type="match status" value="1"/>
</dbReference>
<comment type="similarity">
    <text evidence="2">Belongs to the amino acid/polyamine transporter 2 family.</text>
</comment>
<evidence type="ECO:0000256" key="3">
    <source>
        <dbReference type="ARBA" id="ARBA00022448"/>
    </source>
</evidence>
<evidence type="ECO:0000256" key="2">
    <source>
        <dbReference type="ARBA" id="ARBA00008066"/>
    </source>
</evidence>
<evidence type="ECO:0000313" key="12">
    <source>
        <dbReference type="Proteomes" id="UP000038010"/>
    </source>
</evidence>
<feature type="transmembrane region" description="Helical" evidence="9">
    <location>
        <begin position="282"/>
        <end position="300"/>
    </location>
</feature>
<dbReference type="Proteomes" id="UP000038010">
    <property type="component" value="Unassembled WGS sequence"/>
</dbReference>
<organism evidence="11 12">
    <name type="scientific">Cyphellophora attinorum</name>
    <dbReference type="NCBI Taxonomy" id="1664694"/>
    <lineage>
        <taxon>Eukaryota</taxon>
        <taxon>Fungi</taxon>
        <taxon>Dikarya</taxon>
        <taxon>Ascomycota</taxon>
        <taxon>Pezizomycotina</taxon>
        <taxon>Eurotiomycetes</taxon>
        <taxon>Chaetothyriomycetidae</taxon>
        <taxon>Chaetothyriales</taxon>
        <taxon>Cyphellophoraceae</taxon>
        <taxon>Cyphellophora</taxon>
    </lineage>
</organism>
<keyword evidence="7 9" id="KW-0472">Membrane</keyword>
<keyword evidence="4 9" id="KW-0812">Transmembrane</keyword>